<accession>A0AA86N0L9</accession>
<dbReference type="Proteomes" id="UP001179121">
    <property type="component" value="Chromosome"/>
</dbReference>
<dbReference type="SUPFAM" id="SSF52266">
    <property type="entry name" value="SGNH hydrolase"/>
    <property type="match status" value="1"/>
</dbReference>
<dbReference type="GO" id="GO:0016788">
    <property type="term" value="F:hydrolase activity, acting on ester bonds"/>
    <property type="evidence" value="ECO:0007669"/>
    <property type="project" value="UniProtKB-ARBA"/>
</dbReference>
<dbReference type="InterPro" id="IPR036514">
    <property type="entry name" value="SGNH_hydro_sf"/>
</dbReference>
<keyword evidence="2" id="KW-1185">Reference proteome</keyword>
<proteinExistence type="predicted"/>
<name>A0AA86N0L9_9BACT</name>
<organism evidence="1 2">
    <name type="scientific">Nitrospira tepida</name>
    <dbReference type="NCBI Taxonomy" id="2973512"/>
    <lineage>
        <taxon>Bacteria</taxon>
        <taxon>Pseudomonadati</taxon>
        <taxon>Nitrospirota</taxon>
        <taxon>Nitrospiria</taxon>
        <taxon>Nitrospirales</taxon>
        <taxon>Nitrospiraceae</taxon>
        <taxon>Nitrospira</taxon>
    </lineage>
</organism>
<sequence length="352" mass="40499">MLVVSLGTMVVCEVIFRVLLFSGADFMQRFRNPDLYGAWDSDDDYWKLYYLFGGRFKPPEHPHPRLGWIGTFSPETYLHNNAGEVGDKIPILLYGDSFAECSTIANKNECFQGIVNNDSELGRRFFLLNYGVGGYGVDQMYLLLKESLPLYRNPFVIVGIMTQDLDRSALAVRIGQKPFFSVEDGALALKGVPVSPHPAVFFAENPPRIVSYLARMWANRDGRFYRIRQLILGTEDQVRIKKMVNEKIILAMVAELNRRNIPHLFLIFYPDWIYNDPADWREMFLRNLFEEHHIPYLSTKEIIQEDARKSGKQPIEYYDDSHPTADAYRLLAGVLKAHILNSSVNGGQFLRL</sequence>
<evidence type="ECO:0000313" key="1">
    <source>
        <dbReference type="EMBL" id="CAI4032560.1"/>
    </source>
</evidence>
<dbReference type="KEGG" id="nti:DNFV4_02990"/>
<dbReference type="EMBL" id="OX365700">
    <property type="protein sequence ID" value="CAI4032560.1"/>
    <property type="molecule type" value="Genomic_DNA"/>
</dbReference>
<dbReference type="AlphaFoldDB" id="A0AA86N0L9"/>
<evidence type="ECO:0008006" key="3">
    <source>
        <dbReference type="Google" id="ProtNLM"/>
    </source>
</evidence>
<evidence type="ECO:0000313" key="2">
    <source>
        <dbReference type="Proteomes" id="UP001179121"/>
    </source>
</evidence>
<dbReference type="Gene3D" id="3.40.50.1110">
    <property type="entry name" value="SGNH hydrolase"/>
    <property type="match status" value="1"/>
</dbReference>
<gene>
    <name evidence="1" type="ORF">DNFV4_02990</name>
</gene>
<reference evidence="1" key="1">
    <citation type="submission" date="2022-10" db="EMBL/GenBank/DDBJ databases">
        <authorList>
            <person name="Koch H."/>
        </authorList>
    </citation>
    <scope>NUCLEOTIDE SEQUENCE</scope>
    <source>
        <strain evidence="1">DNF</strain>
    </source>
</reference>
<dbReference type="RefSeq" id="WP_289269282.1">
    <property type="nucleotide sequence ID" value="NZ_OX365700.1"/>
</dbReference>
<protein>
    <recommendedName>
        <fullName evidence="3">SGNH hydrolase-type esterase domain-containing protein</fullName>
    </recommendedName>
</protein>